<evidence type="ECO:0000256" key="5">
    <source>
        <dbReference type="ARBA" id="ARBA00022989"/>
    </source>
</evidence>
<evidence type="ECO:0000256" key="1">
    <source>
        <dbReference type="ARBA" id="ARBA00004127"/>
    </source>
</evidence>
<dbReference type="EMBL" id="CADCTB010000084">
    <property type="protein sequence ID" value="CAA9232726.1"/>
    <property type="molecule type" value="Genomic_DNA"/>
</dbReference>
<sequence length="487" mass="50131">MEDRGGTATTSRLMRYFHVEERGSTVRTEVRGGVATFFTMAYIVVLNPLVLAGAADVAGRRLDIGQVASATALVAAVMTILMGVVGRYPFAVAAGLGLNAVVAFQLAAQMSWPAAMGVVVLEGLVITALVLAGVRQSVFAAVPLALKNAIAVGIGLFIAFIGFVDAGFVRRIPDAASSPVPVGLGVGGRLVGWPTLVFVVGLLVTIVLVARKVRAAILLSIVGSTVFAVVLNAIVDVGAQIVPGQPYNARGWSLNVPALPDKLVSTPDFGLLGEFSLGGSFAAVGVVSALLLVFTLMLADFFDTMGTVVGVGAQGDLLDDDGQLPGAGPVLLVDSLAAVAGGAASASSNTTYIESAAGVGDGARTGLASVVTGVLFLGALFLTPLVSIVPYEAASPALVVVGFLLMTRVKDIPWDDYSLAIPAFLTIVLMPFTFSITNGIGAGFVSYAVIRLVGARAREVHPLLWVVAGMFVVYFAIEWVEQITGVR</sequence>
<feature type="transmembrane region" description="Helical" evidence="7">
    <location>
        <begin position="419"/>
        <end position="450"/>
    </location>
</feature>
<dbReference type="PANTHER" id="PTHR43337">
    <property type="entry name" value="XANTHINE/URACIL PERMEASE C887.17-RELATED"/>
    <property type="match status" value="1"/>
</dbReference>
<dbReference type="InterPro" id="IPR045018">
    <property type="entry name" value="Azg-like"/>
</dbReference>
<dbReference type="Pfam" id="PF00860">
    <property type="entry name" value="Xan_ur_permease"/>
    <property type="match status" value="1"/>
</dbReference>
<name>A0A6J4HTP5_9ACTN</name>
<dbReference type="AlphaFoldDB" id="A0A6J4HTP5"/>
<dbReference type="GO" id="GO:0005886">
    <property type="term" value="C:plasma membrane"/>
    <property type="evidence" value="ECO:0007669"/>
    <property type="project" value="TreeGrafter"/>
</dbReference>
<gene>
    <name evidence="8" type="ORF">AVDCRST_MAG10-1249</name>
</gene>
<feature type="transmembrane region" description="Helical" evidence="7">
    <location>
        <begin position="365"/>
        <end position="382"/>
    </location>
</feature>
<keyword evidence="3" id="KW-0813">Transport</keyword>
<accession>A0A6J4HTP5</accession>
<dbReference type="InterPro" id="IPR006043">
    <property type="entry name" value="NCS2"/>
</dbReference>
<evidence type="ECO:0000256" key="3">
    <source>
        <dbReference type="ARBA" id="ARBA00022448"/>
    </source>
</evidence>
<feature type="transmembrane region" description="Helical" evidence="7">
    <location>
        <begin position="67"/>
        <end position="85"/>
    </location>
</feature>
<feature type="transmembrane region" description="Helical" evidence="7">
    <location>
        <begin position="462"/>
        <end position="480"/>
    </location>
</feature>
<dbReference type="GO" id="GO:0012505">
    <property type="term" value="C:endomembrane system"/>
    <property type="evidence" value="ECO:0007669"/>
    <property type="project" value="UniProtKB-SubCell"/>
</dbReference>
<dbReference type="PANTHER" id="PTHR43337:SF1">
    <property type="entry name" value="XANTHINE_URACIL PERMEASE C887.17-RELATED"/>
    <property type="match status" value="1"/>
</dbReference>
<feature type="transmembrane region" description="Helical" evidence="7">
    <location>
        <begin position="216"/>
        <end position="235"/>
    </location>
</feature>
<evidence type="ECO:0000256" key="6">
    <source>
        <dbReference type="ARBA" id="ARBA00023136"/>
    </source>
</evidence>
<organism evidence="8">
    <name type="scientific">uncultured Acidimicrobiales bacterium</name>
    <dbReference type="NCBI Taxonomy" id="310071"/>
    <lineage>
        <taxon>Bacteria</taxon>
        <taxon>Bacillati</taxon>
        <taxon>Actinomycetota</taxon>
        <taxon>Acidimicrobiia</taxon>
        <taxon>Acidimicrobiales</taxon>
        <taxon>environmental samples</taxon>
    </lineage>
</organism>
<evidence type="ECO:0000256" key="2">
    <source>
        <dbReference type="ARBA" id="ARBA00005697"/>
    </source>
</evidence>
<comment type="similarity">
    <text evidence="2">Belongs to the nucleobase:cation symporter-2 (NCS2) (TC 2.A.40) family. Azg-like subfamily.</text>
</comment>
<dbReference type="GO" id="GO:0005345">
    <property type="term" value="F:purine nucleobase transmembrane transporter activity"/>
    <property type="evidence" value="ECO:0007669"/>
    <property type="project" value="TreeGrafter"/>
</dbReference>
<evidence type="ECO:0000313" key="8">
    <source>
        <dbReference type="EMBL" id="CAA9232726.1"/>
    </source>
</evidence>
<feature type="transmembrane region" description="Helical" evidence="7">
    <location>
        <begin position="114"/>
        <end position="134"/>
    </location>
</feature>
<proteinExistence type="inferred from homology"/>
<feature type="transmembrane region" description="Helical" evidence="7">
    <location>
        <begin position="275"/>
        <end position="299"/>
    </location>
</feature>
<keyword evidence="4 7" id="KW-0812">Transmembrane</keyword>
<feature type="transmembrane region" description="Helical" evidence="7">
    <location>
        <begin position="190"/>
        <end position="209"/>
    </location>
</feature>
<protein>
    <submittedName>
        <fullName evidence="8">Xanthine/uracil/thiamine/ascorbate permease family protein</fullName>
    </submittedName>
</protein>
<feature type="transmembrane region" description="Helical" evidence="7">
    <location>
        <begin position="146"/>
        <end position="170"/>
    </location>
</feature>
<keyword evidence="6 7" id="KW-0472">Membrane</keyword>
<reference evidence="8" key="1">
    <citation type="submission" date="2020-02" db="EMBL/GenBank/DDBJ databases">
        <authorList>
            <person name="Meier V. D."/>
        </authorList>
    </citation>
    <scope>NUCLEOTIDE SEQUENCE</scope>
    <source>
        <strain evidence="8">AVDCRST_MAG10</strain>
    </source>
</reference>
<evidence type="ECO:0000256" key="7">
    <source>
        <dbReference type="SAM" id="Phobius"/>
    </source>
</evidence>
<feature type="transmembrane region" description="Helical" evidence="7">
    <location>
        <begin position="32"/>
        <end position="55"/>
    </location>
</feature>
<feature type="transmembrane region" description="Helical" evidence="7">
    <location>
        <begin position="90"/>
        <end position="108"/>
    </location>
</feature>
<keyword evidence="5 7" id="KW-1133">Transmembrane helix</keyword>
<comment type="subcellular location">
    <subcellularLocation>
        <location evidence="1">Endomembrane system</location>
        <topology evidence="1">Multi-pass membrane protein</topology>
    </subcellularLocation>
</comment>
<evidence type="ECO:0000256" key="4">
    <source>
        <dbReference type="ARBA" id="ARBA00022692"/>
    </source>
</evidence>